<keyword evidence="3" id="KW-1185">Reference proteome</keyword>
<sequence>MDEVPSDPATQFRRRARITLSSHSSSPSPTQHDPLALTSGDGDDRDENDAKLRHSGNSDNSSAQYRSSLSYGQAVKRAKHGMSTKSTADFDSFLKASTLGEHVTLLMATTLEVRDMLAAREVVAVEWKIPAQLKANIKLYSLAFLLSPLIKSYRGKAAESVLDVMRELHITELPPTKETGQITESLKLDSATRNIAALTNTVIGKSRVKATLQLYICLAFIRFHVVNYPDIEDEHFWVRVDQTLEEWRKDTTEVELNQTHNDMYLADKELYGDLSASEFRVTDISSIEGWQHSNDFYFGLNLGGAPAASAREGEQEQEEKVEEEKVEAEEDDEDEDEDEEDDAQDDEDTSSADKMNIGPGQAFAAASKTEPDPLSFAEAMAPPFSEQWAEAMRSEYASLLGKEVFEHINTLKRNQEARELPVAPRTIYYYILECVLSRPARSPTGLAPALVLAPRVMNNTPAPTSMSTAPSNP</sequence>
<feature type="region of interest" description="Disordered" evidence="1">
    <location>
        <begin position="307"/>
        <end position="358"/>
    </location>
</feature>
<dbReference type="OrthoDB" id="3050604at2759"/>
<gene>
    <name evidence="2" type="ORF">FIBSPDRAFT_946085</name>
</gene>
<feature type="region of interest" description="Disordered" evidence="1">
    <location>
        <begin position="1"/>
        <end position="67"/>
    </location>
</feature>
<evidence type="ECO:0000313" key="2">
    <source>
        <dbReference type="EMBL" id="KZP30360.1"/>
    </source>
</evidence>
<dbReference type="Proteomes" id="UP000076532">
    <property type="component" value="Unassembled WGS sequence"/>
</dbReference>
<evidence type="ECO:0000256" key="1">
    <source>
        <dbReference type="SAM" id="MobiDB-lite"/>
    </source>
</evidence>
<dbReference type="EMBL" id="KV417494">
    <property type="protein sequence ID" value="KZP30360.1"/>
    <property type="molecule type" value="Genomic_DNA"/>
</dbReference>
<evidence type="ECO:0000313" key="3">
    <source>
        <dbReference type="Proteomes" id="UP000076532"/>
    </source>
</evidence>
<proteinExistence type="predicted"/>
<name>A0A166T8Z3_9AGAM</name>
<dbReference type="AlphaFoldDB" id="A0A166T8Z3"/>
<protein>
    <submittedName>
        <fullName evidence="2">Uncharacterized protein</fullName>
    </submittedName>
</protein>
<organism evidence="2 3">
    <name type="scientific">Athelia psychrophila</name>
    <dbReference type="NCBI Taxonomy" id="1759441"/>
    <lineage>
        <taxon>Eukaryota</taxon>
        <taxon>Fungi</taxon>
        <taxon>Dikarya</taxon>
        <taxon>Basidiomycota</taxon>
        <taxon>Agaricomycotina</taxon>
        <taxon>Agaricomycetes</taxon>
        <taxon>Agaricomycetidae</taxon>
        <taxon>Atheliales</taxon>
        <taxon>Atheliaceae</taxon>
        <taxon>Athelia</taxon>
    </lineage>
</organism>
<accession>A0A166T8Z3</accession>
<feature type="compositionally biased region" description="Polar residues" evidence="1">
    <location>
        <begin position="55"/>
        <end position="67"/>
    </location>
</feature>
<reference evidence="2 3" key="1">
    <citation type="journal article" date="2016" name="Mol. Biol. Evol.">
        <title>Comparative Genomics of Early-Diverging Mushroom-Forming Fungi Provides Insights into the Origins of Lignocellulose Decay Capabilities.</title>
        <authorList>
            <person name="Nagy L.G."/>
            <person name="Riley R."/>
            <person name="Tritt A."/>
            <person name="Adam C."/>
            <person name="Daum C."/>
            <person name="Floudas D."/>
            <person name="Sun H."/>
            <person name="Yadav J.S."/>
            <person name="Pangilinan J."/>
            <person name="Larsson K.H."/>
            <person name="Matsuura K."/>
            <person name="Barry K."/>
            <person name="Labutti K."/>
            <person name="Kuo R."/>
            <person name="Ohm R.A."/>
            <person name="Bhattacharya S.S."/>
            <person name="Shirouzu T."/>
            <person name="Yoshinaga Y."/>
            <person name="Martin F.M."/>
            <person name="Grigoriev I.V."/>
            <person name="Hibbett D.S."/>
        </authorList>
    </citation>
    <scope>NUCLEOTIDE SEQUENCE [LARGE SCALE GENOMIC DNA]</scope>
    <source>
        <strain evidence="2 3">CBS 109695</strain>
    </source>
</reference>
<feature type="compositionally biased region" description="Acidic residues" evidence="1">
    <location>
        <begin position="315"/>
        <end position="350"/>
    </location>
</feature>